<keyword evidence="1" id="KW-1133">Transmembrane helix</keyword>
<evidence type="ECO:0000313" key="2">
    <source>
        <dbReference type="EMBL" id="QFR49788.1"/>
    </source>
</evidence>
<dbReference type="KEGG" id="sulg:FJR48_08610"/>
<sequence length="275" mass="30745">MNREELRLEKLNNILIGNKDASGRIVYDVYARSEEFVIYSVQDSGMIEGIAVIIEEKKEGDLVPTNNFQSVKGEFDKLKAVSFKATNKSYSARVAHALSVAIFGEPDKAKKILEDIHANIEDVYKELVIGKLIYIFGAFLIAVFFSSVSIFLYVCQPEFIIQERPNFYNLFLVCSMATLGGLISVSRSITKINVDKGLGKWPYFVYGIERNVFSILGGVFIFLLIKANLLFGFINSLDNPLYGLLTFGFLAGFSETLIPNALKNLENKANNEASK</sequence>
<keyword evidence="1" id="KW-0472">Membrane</keyword>
<feature type="transmembrane region" description="Helical" evidence="1">
    <location>
        <begin position="132"/>
        <end position="154"/>
    </location>
</feature>
<proteinExistence type="predicted"/>
<gene>
    <name evidence="2" type="ORF">FJR48_08610</name>
</gene>
<keyword evidence="1" id="KW-0812">Transmembrane</keyword>
<feature type="transmembrane region" description="Helical" evidence="1">
    <location>
        <begin position="240"/>
        <end position="258"/>
    </location>
</feature>
<dbReference type="EMBL" id="CP043617">
    <property type="protein sequence ID" value="QFR49788.1"/>
    <property type="molecule type" value="Genomic_DNA"/>
</dbReference>
<organism evidence="2 3">
    <name type="scientific">Sulfurimonas lithotrophica</name>
    <dbReference type="NCBI Taxonomy" id="2590022"/>
    <lineage>
        <taxon>Bacteria</taxon>
        <taxon>Pseudomonadati</taxon>
        <taxon>Campylobacterota</taxon>
        <taxon>Epsilonproteobacteria</taxon>
        <taxon>Campylobacterales</taxon>
        <taxon>Sulfurimonadaceae</taxon>
        <taxon>Sulfurimonas</taxon>
    </lineage>
</organism>
<dbReference type="RefSeq" id="WP_152307735.1">
    <property type="nucleotide sequence ID" value="NZ_CP043617.1"/>
</dbReference>
<dbReference type="Proteomes" id="UP000326944">
    <property type="component" value="Chromosome"/>
</dbReference>
<keyword evidence="3" id="KW-1185">Reference proteome</keyword>
<accession>A0A5P8P230</accession>
<reference evidence="2 3" key="1">
    <citation type="submission" date="2019-09" db="EMBL/GenBank/DDBJ databases">
        <title>Sulfurimonas gotlandica sp. nov., a chemoautotrophic and psychrotolerant epsilonproteobacterium isolated from a pelagic redoxcline, and an emended description of the genus Sulfurimonas.</title>
        <authorList>
            <person name="Wang S."/>
            <person name="Jiang L."/>
            <person name="Shao S."/>
        </authorList>
    </citation>
    <scope>NUCLEOTIDE SEQUENCE [LARGE SCALE GENOMIC DNA]</scope>
    <source>
        <strain evidence="2 3">GYSZ_1</strain>
    </source>
</reference>
<protein>
    <submittedName>
        <fullName evidence="2">Uncharacterized protein</fullName>
    </submittedName>
</protein>
<evidence type="ECO:0000256" key="1">
    <source>
        <dbReference type="SAM" id="Phobius"/>
    </source>
</evidence>
<feature type="transmembrane region" description="Helical" evidence="1">
    <location>
        <begin position="211"/>
        <end position="234"/>
    </location>
</feature>
<evidence type="ECO:0000313" key="3">
    <source>
        <dbReference type="Proteomes" id="UP000326944"/>
    </source>
</evidence>
<name>A0A5P8P230_9BACT</name>
<feature type="transmembrane region" description="Helical" evidence="1">
    <location>
        <begin position="166"/>
        <end position="190"/>
    </location>
</feature>
<dbReference type="AlphaFoldDB" id="A0A5P8P230"/>